<keyword evidence="2" id="KW-1185">Reference proteome</keyword>
<dbReference type="STRING" id="134849.SAMN05443668_101855"/>
<name>A0A1M7JN80_9ACTN</name>
<dbReference type="EMBL" id="FRCS01000001">
    <property type="protein sequence ID" value="SHM54365.1"/>
    <property type="molecule type" value="Genomic_DNA"/>
</dbReference>
<reference evidence="1 2" key="1">
    <citation type="submission" date="2016-11" db="EMBL/GenBank/DDBJ databases">
        <authorList>
            <person name="Jaros S."/>
            <person name="Januszkiewicz K."/>
            <person name="Wedrychowicz H."/>
        </authorList>
    </citation>
    <scope>NUCLEOTIDE SEQUENCE [LARGE SCALE GENOMIC DNA]</scope>
    <source>
        <strain evidence="1 2">DSM 46144</strain>
    </source>
</reference>
<evidence type="ECO:0000313" key="2">
    <source>
        <dbReference type="Proteomes" id="UP000184440"/>
    </source>
</evidence>
<proteinExistence type="predicted"/>
<protein>
    <recommendedName>
        <fullName evidence="3">DUF4333 domain-containing protein</fullName>
    </recommendedName>
</protein>
<accession>A0A1M7JN80</accession>
<sequence>MSPARHAIEQNRRHRAWMLAAAVAVVVVVIGALGAVVTLRSGGDPDVAAAANRFRPLAGWWQVENEDRSGAGCVDTGCPLSFRRWQADAAPSPSDLRRSLESAGWSEPKITGTCRPVEGRSGTFPLCTVQASGDGMQLTLTVTEVDSYQILLTVESA</sequence>
<evidence type="ECO:0000313" key="1">
    <source>
        <dbReference type="EMBL" id="SHM54365.1"/>
    </source>
</evidence>
<dbReference type="OrthoDB" id="5188248at2"/>
<dbReference type="RefSeq" id="WP_073251540.1">
    <property type="nucleotide sequence ID" value="NZ_FRCS01000001.1"/>
</dbReference>
<organism evidence="1 2">
    <name type="scientific">Cryptosporangium aurantiacum</name>
    <dbReference type="NCBI Taxonomy" id="134849"/>
    <lineage>
        <taxon>Bacteria</taxon>
        <taxon>Bacillati</taxon>
        <taxon>Actinomycetota</taxon>
        <taxon>Actinomycetes</taxon>
        <taxon>Cryptosporangiales</taxon>
        <taxon>Cryptosporangiaceae</taxon>
        <taxon>Cryptosporangium</taxon>
    </lineage>
</organism>
<gene>
    <name evidence="1" type="ORF">SAMN05443668_101855</name>
</gene>
<evidence type="ECO:0008006" key="3">
    <source>
        <dbReference type="Google" id="ProtNLM"/>
    </source>
</evidence>
<dbReference type="AlphaFoldDB" id="A0A1M7JN80"/>
<dbReference type="Proteomes" id="UP000184440">
    <property type="component" value="Unassembled WGS sequence"/>
</dbReference>